<dbReference type="InterPro" id="IPR013783">
    <property type="entry name" value="Ig-like_fold"/>
</dbReference>
<evidence type="ECO:0000256" key="8">
    <source>
        <dbReference type="ARBA" id="ARBA00022801"/>
    </source>
</evidence>
<comment type="subcellular location">
    <subcellularLocation>
        <location evidence="2">Secreted</location>
    </subcellularLocation>
</comment>
<dbReference type="InterPro" id="IPR001764">
    <property type="entry name" value="Glyco_hydro_3_N"/>
</dbReference>
<proteinExistence type="inferred from homology"/>
<evidence type="ECO:0000256" key="3">
    <source>
        <dbReference type="ARBA" id="ARBA00004987"/>
    </source>
</evidence>
<dbReference type="InterPro" id="IPR026891">
    <property type="entry name" value="Fn3-like"/>
</dbReference>
<dbReference type="OrthoDB" id="509197at2759"/>
<dbReference type="Gene3D" id="3.20.20.300">
    <property type="entry name" value="Glycoside hydrolase, family 3, N-terminal domain"/>
    <property type="match status" value="1"/>
</dbReference>
<keyword evidence="12" id="KW-0624">Polysaccharide degradation</keyword>
<evidence type="ECO:0000313" key="16">
    <source>
        <dbReference type="EMBL" id="KAB8416358.1"/>
    </source>
</evidence>
<dbReference type="SMART" id="SM01217">
    <property type="entry name" value="Fn3_like"/>
    <property type="match status" value="1"/>
</dbReference>
<evidence type="ECO:0000256" key="2">
    <source>
        <dbReference type="ARBA" id="ARBA00004613"/>
    </source>
</evidence>
<dbReference type="Pfam" id="PF01915">
    <property type="entry name" value="Glyco_hydro_3_C"/>
    <property type="match status" value="1"/>
</dbReference>
<dbReference type="Gene3D" id="3.40.50.1700">
    <property type="entry name" value="Glycoside hydrolase family 3 C-terminal domain"/>
    <property type="match status" value="1"/>
</dbReference>
<comment type="catalytic activity">
    <reaction evidence="1">
        <text>Hydrolysis of terminal, non-reducing beta-D-glucosyl residues with release of beta-D-glucose.</text>
        <dbReference type="EC" id="3.2.1.21"/>
    </reaction>
</comment>
<keyword evidence="17" id="KW-1185">Reference proteome</keyword>
<dbReference type="InterPro" id="IPR036962">
    <property type="entry name" value="Glyco_hydro_3_N_sf"/>
</dbReference>
<dbReference type="EC" id="3.2.1.21" evidence="5"/>
<keyword evidence="7 14" id="KW-0732">Signal</keyword>
<evidence type="ECO:0000313" key="17">
    <source>
        <dbReference type="Proteomes" id="UP000327013"/>
    </source>
</evidence>
<keyword evidence="8 13" id="KW-0378">Hydrolase</keyword>
<evidence type="ECO:0000256" key="14">
    <source>
        <dbReference type="SAM" id="SignalP"/>
    </source>
</evidence>
<evidence type="ECO:0000256" key="12">
    <source>
        <dbReference type="ARBA" id="ARBA00023326"/>
    </source>
</evidence>
<evidence type="ECO:0000256" key="13">
    <source>
        <dbReference type="RuleBase" id="RU361161"/>
    </source>
</evidence>
<evidence type="ECO:0000259" key="15">
    <source>
        <dbReference type="SMART" id="SM01217"/>
    </source>
</evidence>
<dbReference type="AlphaFoldDB" id="A0A5N6KZN2"/>
<accession>A0A5N6KZN2</accession>
<reference evidence="16 17" key="1">
    <citation type="submission" date="2019-06" db="EMBL/GenBank/DDBJ databases">
        <title>A chromosomal-level reference genome of Carpinus fangiana (Coryloideae, Betulaceae).</title>
        <authorList>
            <person name="Yang X."/>
            <person name="Wang Z."/>
            <person name="Zhang L."/>
            <person name="Hao G."/>
            <person name="Liu J."/>
            <person name="Yang Y."/>
        </authorList>
    </citation>
    <scope>NUCLEOTIDE SEQUENCE [LARGE SCALE GENOMIC DNA]</scope>
    <source>
        <strain evidence="16">Cfa_2016G</strain>
        <tissue evidence="16">Leaf</tissue>
    </source>
</reference>
<keyword evidence="11 13" id="KW-0326">Glycosidase</keyword>
<name>A0A5N6KZN2_9ROSI</name>
<dbReference type="PRINTS" id="PR00133">
    <property type="entry name" value="GLHYDRLASE3"/>
</dbReference>
<evidence type="ECO:0000256" key="5">
    <source>
        <dbReference type="ARBA" id="ARBA00012744"/>
    </source>
</evidence>
<evidence type="ECO:0000256" key="7">
    <source>
        <dbReference type="ARBA" id="ARBA00022729"/>
    </source>
</evidence>
<dbReference type="Pfam" id="PF14310">
    <property type="entry name" value="Fn3-like"/>
    <property type="match status" value="1"/>
</dbReference>
<keyword evidence="6" id="KW-0964">Secreted</keyword>
<dbReference type="Proteomes" id="UP000327013">
    <property type="component" value="Unassembled WGS sequence"/>
</dbReference>
<dbReference type="PANTHER" id="PTHR42715:SF5">
    <property type="entry name" value="BETA-GLUCOSIDASE M-RELATED"/>
    <property type="match status" value="1"/>
</dbReference>
<keyword evidence="10" id="KW-0119">Carbohydrate metabolism</keyword>
<comment type="caution">
    <text evidence="16">The sequence shown here is derived from an EMBL/GenBank/DDBJ whole genome shotgun (WGS) entry which is preliminary data.</text>
</comment>
<evidence type="ECO:0000256" key="9">
    <source>
        <dbReference type="ARBA" id="ARBA00023001"/>
    </source>
</evidence>
<protein>
    <recommendedName>
        <fullName evidence="5">beta-glucosidase</fullName>
        <ecNumber evidence="5">3.2.1.21</ecNumber>
    </recommendedName>
</protein>
<evidence type="ECO:0000256" key="10">
    <source>
        <dbReference type="ARBA" id="ARBA00023277"/>
    </source>
</evidence>
<dbReference type="GO" id="GO:0005576">
    <property type="term" value="C:extracellular region"/>
    <property type="evidence" value="ECO:0007669"/>
    <property type="project" value="UniProtKB-SubCell"/>
</dbReference>
<dbReference type="GO" id="GO:0030245">
    <property type="term" value="P:cellulose catabolic process"/>
    <property type="evidence" value="ECO:0007669"/>
    <property type="project" value="UniProtKB-KW"/>
</dbReference>
<keyword evidence="9" id="KW-0136">Cellulose degradation</keyword>
<dbReference type="InterPro" id="IPR017853">
    <property type="entry name" value="GH"/>
</dbReference>
<dbReference type="EMBL" id="VIBQ01000031">
    <property type="protein sequence ID" value="KAB8416358.1"/>
    <property type="molecule type" value="Genomic_DNA"/>
</dbReference>
<comment type="pathway">
    <text evidence="3">Glycan metabolism; cellulose degradation.</text>
</comment>
<evidence type="ECO:0000256" key="4">
    <source>
        <dbReference type="ARBA" id="ARBA00005336"/>
    </source>
</evidence>
<dbReference type="Pfam" id="PF00933">
    <property type="entry name" value="Glyco_hydro_3"/>
    <property type="match status" value="1"/>
</dbReference>
<evidence type="ECO:0000256" key="11">
    <source>
        <dbReference type="ARBA" id="ARBA00023295"/>
    </source>
</evidence>
<evidence type="ECO:0000256" key="1">
    <source>
        <dbReference type="ARBA" id="ARBA00000448"/>
    </source>
</evidence>
<sequence>MYQLVSVLLALSATQHVAGAATPGRGSRANPADWPAAIAKAQSLVDQMSAEEQNNITYGFTVKNGCSGNSGSALRHQFPGLCLTDGPAGIKSDLVTGFAGGVSVAASFNEDLAYERGLYMGMEFKAKGSHVANGPVVGPLGRLALDGRAWEGFGSDPYLAGRLAASNIQGMQQSVITAVKHFIGNEQETQRNPVGFTAATSANIDDVTMHELYLWPFQDAVHAGTGAVMSSYNRLNGTYASANDKAQNKLLKGELAFPGFIVSDWGGQHAGVESATGGLDMAMPDSTGKWANNILADAVKSGELAKERLADMAKRILSAWYHIISDDFPSGGSGLPSDLTAKHTLVNARNQSSKPSTRQSALEGHVLVKNTNNALPLAQPKILSLFGYDATVPKVDYPSNSILSFYGYGLQSYDVTVAQVIPFLLGLPTNQTPPQIASLGNLIGAGGSGATFSSIWIDPWTAIQRQAEEDDTALYWDFSGNSPASIAQNSDACLVFINAFATETVDRAGLYDKKSDDLVQGVAKRCPNTIVVMHNAWIRLVDVWIANPNVTAVIYAHLPGQYSGLALTDILYGRVSPSGRLPYTVAKKSTDYDPQTTFAEGTNIDYRWFQHNGLTPRYAFGYGLTYSTFAYSGLKTQWAQASPALTPPNPQTVIPGGIASLFAEVARVTATVANTGHVEAAEVPQLYVRFPDEAGSAVTHLRGFKKPVIKPGGSAQVEFSLTRRDLSRWNVATQRWELKKGTYEIFVGKDSFDKGALKGTLTLHNKTTFRLCRPGDEAALRVPHLAVVALGRLGKGAPEAGRVGGEVEQVVDVGGGAQVGGDGRGQVGDVGSVGGAGGHGGEPGCGGGGDVLGFGTELLRWWPVVSTGYRAGKAALPLTTSGTRICAAATLRSVAAPAREWKCMFA</sequence>
<dbReference type="FunFam" id="3.20.20.300:FF:000002">
    <property type="entry name" value="Probable beta-glucosidase"/>
    <property type="match status" value="1"/>
</dbReference>
<dbReference type="SUPFAM" id="SSF52279">
    <property type="entry name" value="Beta-D-glucan exohydrolase, C-terminal domain"/>
    <property type="match status" value="1"/>
</dbReference>
<organism evidence="16 17">
    <name type="scientific">Carpinus fangiana</name>
    <dbReference type="NCBI Taxonomy" id="176857"/>
    <lineage>
        <taxon>Eukaryota</taxon>
        <taxon>Viridiplantae</taxon>
        <taxon>Streptophyta</taxon>
        <taxon>Embryophyta</taxon>
        <taxon>Tracheophyta</taxon>
        <taxon>Spermatophyta</taxon>
        <taxon>Magnoliopsida</taxon>
        <taxon>eudicotyledons</taxon>
        <taxon>Gunneridae</taxon>
        <taxon>Pentapetalae</taxon>
        <taxon>rosids</taxon>
        <taxon>fabids</taxon>
        <taxon>Fagales</taxon>
        <taxon>Betulaceae</taxon>
        <taxon>Carpinus</taxon>
    </lineage>
</organism>
<dbReference type="GO" id="GO:0008422">
    <property type="term" value="F:beta-glucosidase activity"/>
    <property type="evidence" value="ECO:0007669"/>
    <property type="project" value="UniProtKB-EC"/>
</dbReference>
<feature type="chain" id="PRO_5024376997" description="beta-glucosidase" evidence="14">
    <location>
        <begin position="20"/>
        <end position="906"/>
    </location>
</feature>
<dbReference type="InterPro" id="IPR050288">
    <property type="entry name" value="Cellulose_deg_GH3"/>
</dbReference>
<dbReference type="PANTHER" id="PTHR42715">
    <property type="entry name" value="BETA-GLUCOSIDASE"/>
    <property type="match status" value="1"/>
</dbReference>
<feature type="signal peptide" evidence="14">
    <location>
        <begin position="1"/>
        <end position="19"/>
    </location>
</feature>
<dbReference type="Gene3D" id="2.60.40.10">
    <property type="entry name" value="Immunoglobulins"/>
    <property type="match status" value="1"/>
</dbReference>
<dbReference type="InterPro" id="IPR002772">
    <property type="entry name" value="Glyco_hydro_3_C"/>
</dbReference>
<dbReference type="InterPro" id="IPR019800">
    <property type="entry name" value="Glyco_hydro_3_AS"/>
</dbReference>
<evidence type="ECO:0000256" key="6">
    <source>
        <dbReference type="ARBA" id="ARBA00022525"/>
    </source>
</evidence>
<dbReference type="InterPro" id="IPR036881">
    <property type="entry name" value="Glyco_hydro_3_C_sf"/>
</dbReference>
<gene>
    <name evidence="16" type="ORF">FH972_024877</name>
</gene>
<comment type="similarity">
    <text evidence="4 13">Belongs to the glycosyl hydrolase 3 family.</text>
</comment>
<feature type="domain" description="Fibronectin type III-like" evidence="15">
    <location>
        <begin position="682"/>
        <end position="751"/>
    </location>
</feature>
<dbReference type="PROSITE" id="PS00775">
    <property type="entry name" value="GLYCOSYL_HYDROL_F3"/>
    <property type="match status" value="1"/>
</dbReference>
<dbReference type="SUPFAM" id="SSF51445">
    <property type="entry name" value="(Trans)glycosidases"/>
    <property type="match status" value="1"/>
</dbReference>